<dbReference type="PROSITE" id="PS51273">
    <property type="entry name" value="GATASE_TYPE_1"/>
    <property type="match status" value="1"/>
</dbReference>
<dbReference type="Gene3D" id="3.40.50.880">
    <property type="match status" value="1"/>
</dbReference>
<keyword evidence="2" id="KW-0315">Glutamine amidotransferase</keyword>
<dbReference type="CDD" id="cd01741">
    <property type="entry name" value="GATase1_1"/>
    <property type="match status" value="1"/>
</dbReference>
<dbReference type="PANTHER" id="PTHR42695">
    <property type="entry name" value="GLUTAMINE AMIDOTRANSFERASE YLR126C-RELATED"/>
    <property type="match status" value="1"/>
</dbReference>
<name>A0ABT2HXN9_9MICO</name>
<evidence type="ECO:0000313" key="2">
    <source>
        <dbReference type="EMBL" id="MCT2043088.1"/>
    </source>
</evidence>
<dbReference type="NCBIfam" id="NF005743">
    <property type="entry name" value="PRK07567.1"/>
    <property type="match status" value="1"/>
</dbReference>
<dbReference type="InterPro" id="IPR029062">
    <property type="entry name" value="Class_I_gatase-like"/>
</dbReference>
<feature type="domain" description="Glutamine amidotransferase" evidence="1">
    <location>
        <begin position="34"/>
        <end position="193"/>
    </location>
</feature>
<gene>
    <name evidence="2" type="ORF">M3D15_07050</name>
</gene>
<accession>A0ABT2HXN9</accession>
<evidence type="ECO:0000259" key="1">
    <source>
        <dbReference type="Pfam" id="PF00117"/>
    </source>
</evidence>
<keyword evidence="3" id="KW-1185">Reference proteome</keyword>
<dbReference type="InterPro" id="IPR044992">
    <property type="entry name" value="ChyE-like"/>
</dbReference>
<dbReference type="SUPFAM" id="SSF52317">
    <property type="entry name" value="Class I glutamine amidotransferase-like"/>
    <property type="match status" value="1"/>
</dbReference>
<evidence type="ECO:0000313" key="3">
    <source>
        <dbReference type="Proteomes" id="UP001525379"/>
    </source>
</evidence>
<sequence length="242" mass="26538">MRPFLHLATRDLDVAAHDEYEAILEASGLTRDELIHVRTDAGPLPEIRPEDYSGVFLGGSPFSVSDAEKDATQLRVERELGAIVDHAVAGRLPMLGLCYGIGVITQHLGGVMDRRFGEESSAVEVTLTDAGREDPIFGQLADRFWVCTGHKEACSTLPPGAVNLITREACPVQAIRVGESCYATQFHAELTAEQIIARMVLYRDIGYFPADQLEVIAAQVRAAGVAEWPRMIVRGFTERFGR</sequence>
<reference evidence="2 3" key="1">
    <citation type="submission" date="2022-04" db="EMBL/GenBank/DDBJ databases">
        <title>Human microbiome associated bacterial genomes.</title>
        <authorList>
            <person name="Sandstrom S."/>
            <person name="Salamzade R."/>
            <person name="Kalan L.R."/>
        </authorList>
    </citation>
    <scope>NUCLEOTIDE SEQUENCE [LARGE SCALE GENOMIC DNA]</scope>
    <source>
        <strain evidence="3">p3-SID1799</strain>
    </source>
</reference>
<dbReference type="PANTHER" id="PTHR42695:SF5">
    <property type="entry name" value="GLUTAMINE AMIDOTRANSFERASE YLR126C-RELATED"/>
    <property type="match status" value="1"/>
</dbReference>
<organism evidence="2 3">
    <name type="scientific">Pseudoclavibacter albus</name>
    <dbReference type="NCBI Taxonomy" id="272241"/>
    <lineage>
        <taxon>Bacteria</taxon>
        <taxon>Bacillati</taxon>
        <taxon>Actinomycetota</taxon>
        <taxon>Actinomycetes</taxon>
        <taxon>Micrococcales</taxon>
        <taxon>Microbacteriaceae</taxon>
        <taxon>Pseudoclavibacter</taxon>
    </lineage>
</organism>
<protein>
    <submittedName>
        <fullName evidence="2">Glutamine amidotransferase</fullName>
    </submittedName>
</protein>
<dbReference type="EMBL" id="JALXSQ010000025">
    <property type="protein sequence ID" value="MCT2043088.1"/>
    <property type="molecule type" value="Genomic_DNA"/>
</dbReference>
<dbReference type="Proteomes" id="UP001525379">
    <property type="component" value="Unassembled WGS sequence"/>
</dbReference>
<dbReference type="RefSeq" id="WP_066081855.1">
    <property type="nucleotide sequence ID" value="NZ_JAFDPW010000002.1"/>
</dbReference>
<proteinExistence type="predicted"/>
<comment type="caution">
    <text evidence="2">The sequence shown here is derived from an EMBL/GenBank/DDBJ whole genome shotgun (WGS) entry which is preliminary data.</text>
</comment>
<dbReference type="Pfam" id="PF00117">
    <property type="entry name" value="GATase"/>
    <property type="match status" value="1"/>
</dbReference>
<dbReference type="InterPro" id="IPR017926">
    <property type="entry name" value="GATASE"/>
</dbReference>